<evidence type="ECO:0000313" key="4">
    <source>
        <dbReference type="Proteomes" id="UP000799118"/>
    </source>
</evidence>
<name>A0A6A4GGA1_9AGAR</name>
<dbReference type="EMBL" id="ML770171">
    <property type="protein sequence ID" value="KAE9384315.1"/>
    <property type="molecule type" value="Genomic_DNA"/>
</dbReference>
<evidence type="ECO:0000259" key="2">
    <source>
        <dbReference type="Pfam" id="PF18803"/>
    </source>
</evidence>
<protein>
    <recommendedName>
        <fullName evidence="2">CxC2-like cysteine cluster KDZ transposase-associated domain-containing protein</fullName>
    </recommendedName>
</protein>
<feature type="region of interest" description="Disordered" evidence="1">
    <location>
        <begin position="1"/>
        <end position="40"/>
    </location>
</feature>
<reference evidence="3" key="1">
    <citation type="journal article" date="2019" name="Environ. Microbiol.">
        <title>Fungal ecological strategies reflected in gene transcription - a case study of two litter decomposers.</title>
        <authorList>
            <person name="Barbi F."/>
            <person name="Kohler A."/>
            <person name="Barry K."/>
            <person name="Baskaran P."/>
            <person name="Daum C."/>
            <person name="Fauchery L."/>
            <person name="Ihrmark K."/>
            <person name="Kuo A."/>
            <person name="LaButti K."/>
            <person name="Lipzen A."/>
            <person name="Morin E."/>
            <person name="Grigoriev I.V."/>
            <person name="Henrissat B."/>
            <person name="Lindahl B."/>
            <person name="Martin F."/>
        </authorList>
    </citation>
    <scope>NUCLEOTIDE SEQUENCE</scope>
    <source>
        <strain evidence="3">JB14</strain>
    </source>
</reference>
<sequence length="1174" mass="134164">MFENNHTESKPSSTTDKLRPSKLPGNGALPDEALASEMPKQGERNLTCLKDKYSLLRSVNDGELEPGCSLNSAAHHATCKYNWPSMLGAEHFPAYGEMVENPNLVEAMASKRRKIFEKNHTTRISRPPKAPRLFTDDDAPSQSSGRGLLLFIDDDKPQPLSATAVDEPSPSNLPGDEASPHQAVAPPDKRPNCDTPDQEEQKKTQTGETMAQFIAEMPKLLRLILSNEAGPEVGTLCSCESGQYRTVQCHDCFKYETSCEQCFVDRHQRNPFHWPRVWQPEGFYRKMDIACLLNNTYSIHVCSHGIRCRSPAPPQKVTVVDTNGIHSTRLSYCYCDGYPDYVEQLMNVRLFPATLRSPRTMMTFRVLDEFHEHHLASKKAAYDYVGALRRLTDGAFTPDVADPYLQFLLVMRIWRRLLADKHTGQAYNLSSFFPHRQPGSLVLFCFGCPEDGFNMEKGWENTPAEMKHLNQIQEMADGNYQLNAFAKNNDPNDVSLETANGIGYFPDEDVVKRYLKDTVEEQEKSTCNYLKVVNNQNQKKFKNMRISGVVNIACSHLIIRSSVNLNKGEGYTDLAWKHSLSHTRHNRDCSHHGTTDRMLSYDCMCQYCVNLVKRFTRNFPDLKHIAERVRCSIPALHIEGHKDRCKYEFHSAYIPGAGHFHGEGIETPWAELNQVGAATRQMNHGHRMGVITAHYTYWNWLKTVKMHITLADQYREAKELFEEKHEVFLRLCVSFEDRIPGWLTLEKMSPRLPNGIVKNIYEHSKSKAPSKEKVYQELLESSAKIQEIADTGDDTVLLLQEGLAIQHLQERVRGKLTLNQTETVQKDIRSRRNELTKHIEDFRILQAIVMPRVDKLVSALSSTEVEKEKLYLPSDIQASDHESLQLTMLAQMEQKVRLGELYDSMKSVQKAAKAYSVTHIKKREDERGTNAGLRSTLALKKIEVERDCCVADYNRARTALINLKFSGAHDIPPMSIADTYRRSTFNARQLGDSRRTDGSLFRLPALPAMTYADEVKEGSDEEGPIAGTLAVRRKRAVRKIKSKKEDNTTELKKEKGDGWIWTTALIVGANSSEDLAEYEEEGDRIQWFRAREEMERWRETIEQIQATFLNIIRGHHFMQKSWSKMADLRAAPAANTLYPHTAWSMGHAAYARRQAKMYEQFYINSKNTYARLWF</sequence>
<dbReference type="OrthoDB" id="3149508at2759"/>
<dbReference type="InterPro" id="IPR040521">
    <property type="entry name" value="KDZ"/>
</dbReference>
<dbReference type="InterPro" id="IPR041457">
    <property type="entry name" value="CxC2_KDZ-assoc"/>
</dbReference>
<evidence type="ECO:0000313" key="3">
    <source>
        <dbReference type="EMBL" id="KAE9384315.1"/>
    </source>
</evidence>
<proteinExistence type="predicted"/>
<gene>
    <name evidence="3" type="ORF">BT96DRAFT_1008199</name>
</gene>
<evidence type="ECO:0000256" key="1">
    <source>
        <dbReference type="SAM" id="MobiDB-lite"/>
    </source>
</evidence>
<dbReference type="PANTHER" id="PTHR33104:SF2">
    <property type="entry name" value="CXC3 LIKE CYSTEINE CLUSTER DOMAIN-CONTAINING PROTEIN"/>
    <property type="match status" value="1"/>
</dbReference>
<dbReference type="Proteomes" id="UP000799118">
    <property type="component" value="Unassembled WGS sequence"/>
</dbReference>
<feature type="region of interest" description="Disordered" evidence="1">
    <location>
        <begin position="119"/>
        <end position="207"/>
    </location>
</feature>
<dbReference type="Pfam" id="PF18758">
    <property type="entry name" value="KDZ"/>
    <property type="match status" value="1"/>
</dbReference>
<feature type="domain" description="CxC2-like cysteine cluster KDZ transposase-associated" evidence="2">
    <location>
        <begin position="304"/>
        <end position="394"/>
    </location>
</feature>
<organism evidence="3 4">
    <name type="scientific">Gymnopus androsaceus JB14</name>
    <dbReference type="NCBI Taxonomy" id="1447944"/>
    <lineage>
        <taxon>Eukaryota</taxon>
        <taxon>Fungi</taxon>
        <taxon>Dikarya</taxon>
        <taxon>Basidiomycota</taxon>
        <taxon>Agaricomycotina</taxon>
        <taxon>Agaricomycetes</taxon>
        <taxon>Agaricomycetidae</taxon>
        <taxon>Agaricales</taxon>
        <taxon>Marasmiineae</taxon>
        <taxon>Omphalotaceae</taxon>
        <taxon>Gymnopus</taxon>
    </lineage>
</organism>
<dbReference type="PANTHER" id="PTHR33104">
    <property type="entry name" value="SI:DKEY-29D5.2"/>
    <property type="match status" value="1"/>
</dbReference>
<keyword evidence="4" id="KW-1185">Reference proteome</keyword>
<dbReference type="Pfam" id="PF18803">
    <property type="entry name" value="CxC2"/>
    <property type="match status" value="1"/>
</dbReference>
<accession>A0A6A4GGA1</accession>
<dbReference type="AlphaFoldDB" id="A0A6A4GGA1"/>